<dbReference type="EMBL" id="CP007806">
    <property type="protein sequence ID" value="AIG24423.1"/>
    <property type="molecule type" value="Genomic_DNA"/>
</dbReference>
<dbReference type="STRING" id="1042163.BRLA_c000050"/>
<gene>
    <name evidence="1" type="ORF">BRLA_c000050</name>
</gene>
<dbReference type="Proteomes" id="UP000005850">
    <property type="component" value="Chromosome"/>
</dbReference>
<dbReference type="InterPro" id="IPR007169">
    <property type="entry name" value="RemA-like"/>
</dbReference>
<protein>
    <recommendedName>
        <fullName evidence="3">DUF370 domain-containing protein</fullName>
    </recommendedName>
</protein>
<name>A0A075QZQ3_BRELA</name>
<organism evidence="1 2">
    <name type="scientific">Brevibacillus laterosporus LMG 15441</name>
    <dbReference type="NCBI Taxonomy" id="1042163"/>
    <lineage>
        <taxon>Bacteria</taxon>
        <taxon>Bacillati</taxon>
        <taxon>Bacillota</taxon>
        <taxon>Bacilli</taxon>
        <taxon>Bacillales</taxon>
        <taxon>Paenibacillaceae</taxon>
        <taxon>Brevibacillus</taxon>
    </lineage>
</organism>
<reference evidence="1 2" key="1">
    <citation type="journal article" date="2011" name="J. Bacteriol.">
        <title>Genome sequence of Brevibacillus laterosporus LMG 15441, a pathogen of invertebrates.</title>
        <authorList>
            <person name="Djukic M."/>
            <person name="Poehlein A."/>
            <person name="Thurmer A."/>
            <person name="Daniel R."/>
        </authorList>
    </citation>
    <scope>NUCLEOTIDE SEQUENCE [LARGE SCALE GENOMIC DNA]</scope>
    <source>
        <strain evidence="1 2">LMG 15441</strain>
    </source>
</reference>
<evidence type="ECO:0000313" key="2">
    <source>
        <dbReference type="Proteomes" id="UP000005850"/>
    </source>
</evidence>
<dbReference type="AlphaFoldDB" id="A0A075QZQ3"/>
<dbReference type="eggNOG" id="ENOG5032Y6E">
    <property type="taxonomic scope" value="Bacteria"/>
</dbReference>
<accession>A0A075QZQ3</accession>
<dbReference type="Pfam" id="PF04025">
    <property type="entry name" value="RemA-like"/>
    <property type="match status" value="1"/>
</dbReference>
<keyword evidence="2" id="KW-1185">Reference proteome</keyword>
<proteinExistence type="predicted"/>
<sequence length="100" mass="11478">MKCMFLHVGGDTVVSMKEVISIIDHQTVKHSKISLTFMGDQKKEKRMIDQQSEEIKSYVITDRAIYCSPISSLTLKKRAQFIQHSELFPSVQTDSKELTE</sequence>
<evidence type="ECO:0008006" key="3">
    <source>
        <dbReference type="Google" id="ProtNLM"/>
    </source>
</evidence>
<dbReference type="KEGG" id="blr:BRLA_c000050"/>
<evidence type="ECO:0000313" key="1">
    <source>
        <dbReference type="EMBL" id="AIG24423.1"/>
    </source>
</evidence>
<dbReference type="NCBIfam" id="NF046065">
    <property type="entry name" value="MtxRegRemB"/>
    <property type="match status" value="1"/>
</dbReference>
<dbReference type="HOGENOM" id="CLU_173118_2_0_9"/>